<gene>
    <name evidence="3" type="ORF">ABIC99_003864</name>
    <name evidence="4" type="ORF">EWH46_13375</name>
</gene>
<feature type="region of interest" description="Disordered" evidence="1">
    <location>
        <begin position="439"/>
        <end position="478"/>
    </location>
</feature>
<evidence type="ECO:0000259" key="2">
    <source>
        <dbReference type="Pfam" id="PF19263"/>
    </source>
</evidence>
<proteinExistence type="predicted"/>
<dbReference type="Proteomes" id="UP000323522">
    <property type="component" value="Chromosome"/>
</dbReference>
<reference evidence="4 5" key="1">
    <citation type="submission" date="2019-02" db="EMBL/GenBank/DDBJ databases">
        <title>Complete Genome Sequence and Methylome Analysis of Sphaerotilus natans subsp. sulfidivorans D-507.</title>
        <authorList>
            <person name="Fomenkov A."/>
            <person name="Gridneva E."/>
            <person name="Smolyakov D."/>
            <person name="Dubinina G."/>
            <person name="Vincze T."/>
            <person name="Grabovich M."/>
            <person name="Roberts R.J."/>
        </authorList>
    </citation>
    <scope>NUCLEOTIDE SEQUENCE [LARGE SCALE GENOMIC DNA]</scope>
    <source>
        <strain evidence="4 5">D-507</strain>
    </source>
</reference>
<accession>A0A5C1Q469</accession>
<dbReference type="KEGG" id="snn:EWH46_13375"/>
<evidence type="ECO:0000313" key="4">
    <source>
        <dbReference type="EMBL" id="QEN01669.1"/>
    </source>
</evidence>
<keyword evidence="6" id="KW-1185">Reference proteome</keyword>
<dbReference type="Gene3D" id="3.40.50.300">
    <property type="entry name" value="P-loop containing nucleotide triphosphate hydrolases"/>
    <property type="match status" value="1"/>
</dbReference>
<dbReference type="RefSeq" id="WP_149504340.1">
    <property type="nucleotide sequence ID" value="NZ_CP035708.1"/>
</dbReference>
<dbReference type="InterPro" id="IPR027417">
    <property type="entry name" value="P-loop_NTPase"/>
</dbReference>
<dbReference type="Pfam" id="PF19263">
    <property type="entry name" value="DUF5906"/>
    <property type="match status" value="1"/>
</dbReference>
<name>A0A5C1Q469_9BURK</name>
<evidence type="ECO:0000313" key="6">
    <source>
        <dbReference type="Proteomes" id="UP001549111"/>
    </source>
</evidence>
<sequence length="478" mass="52524">MANDNTFNQQRTAIAEAASTVAGQPEVQQPLSPVAQARDSHVYVGHVDKVMNIMTGQFLSLTSLARRFSVTGDDVSELVAELLHAERGLMKVDTVAFEPGLDRVFVDENSTTFLNLWSPPNLAPVAGDVTPLIKHLNLIFDQDQTAVTFFTSFMAHMIQKPEQKLMCAPLLIGGQGIGKSLLGEFFSSLIGAHNTASIDASSLTSQFNDYAQSHLIIINEFSSAVSKAARAMLKGLITSPTIFLNRKNVPAIPIANRTNLLMFSNDHAALPLERDDRRYFVWISRAQRQPQEYYATLAAWMQGEGAAHTLHYLQNFDLTDFNPNAAPPTNASREALIQESMSDQHQLLQELFEAGEAPFTGDLVVTSDVVEYLNSQRGPRFTVRQVAAFLQQVQGAALGQCRLTESDGSTRKPRVWAVRNVDSWVGRLESDIARAYRKPGLPVPVAPTSANGSGLDRPRPNQRQAPAQGGQDWETPQL</sequence>
<dbReference type="InterPro" id="IPR045455">
    <property type="entry name" value="NrS-1_pol-like_helicase"/>
</dbReference>
<dbReference type="SUPFAM" id="SSF52540">
    <property type="entry name" value="P-loop containing nucleoside triphosphate hydrolases"/>
    <property type="match status" value="1"/>
</dbReference>
<dbReference type="AlphaFoldDB" id="A0A5C1Q469"/>
<reference evidence="3 6" key="2">
    <citation type="submission" date="2024-06" db="EMBL/GenBank/DDBJ databases">
        <title>Genomic Encyclopedia of Type Strains, Phase IV (KMG-IV): sequencing the most valuable type-strain genomes for metagenomic binning, comparative biology and taxonomic classification.</title>
        <authorList>
            <person name="Goeker M."/>
        </authorList>
    </citation>
    <scope>NUCLEOTIDE SEQUENCE [LARGE SCALE GENOMIC DNA]</scope>
    <source>
        <strain evidence="3 6">D-501</strain>
    </source>
</reference>
<dbReference type="OrthoDB" id="8215052at2"/>
<evidence type="ECO:0000313" key="3">
    <source>
        <dbReference type="EMBL" id="MET3606029.1"/>
    </source>
</evidence>
<organism evidence="4 5">
    <name type="scientific">Sphaerotilus sulfidivorans</name>
    <dbReference type="NCBI Taxonomy" id="639200"/>
    <lineage>
        <taxon>Bacteria</taxon>
        <taxon>Pseudomonadati</taxon>
        <taxon>Pseudomonadota</taxon>
        <taxon>Betaproteobacteria</taxon>
        <taxon>Burkholderiales</taxon>
        <taxon>Sphaerotilaceae</taxon>
        <taxon>Sphaerotilus</taxon>
    </lineage>
</organism>
<evidence type="ECO:0000256" key="1">
    <source>
        <dbReference type="SAM" id="MobiDB-lite"/>
    </source>
</evidence>
<evidence type="ECO:0000313" key="5">
    <source>
        <dbReference type="Proteomes" id="UP000323522"/>
    </source>
</evidence>
<dbReference type="Proteomes" id="UP001549111">
    <property type="component" value="Unassembled WGS sequence"/>
</dbReference>
<feature type="domain" description="NrS-1 polymerase-like helicase" evidence="2">
    <location>
        <begin position="171"/>
        <end position="278"/>
    </location>
</feature>
<protein>
    <recommendedName>
        <fullName evidence="2">NrS-1 polymerase-like helicase domain-containing protein</fullName>
    </recommendedName>
</protein>
<dbReference type="EMBL" id="CP035708">
    <property type="protein sequence ID" value="QEN01669.1"/>
    <property type="molecule type" value="Genomic_DNA"/>
</dbReference>
<dbReference type="EMBL" id="JBEPLS010000031">
    <property type="protein sequence ID" value="MET3606029.1"/>
    <property type="molecule type" value="Genomic_DNA"/>
</dbReference>